<dbReference type="InterPro" id="IPR040340">
    <property type="entry name" value="CEST/Y3IP1"/>
</dbReference>
<dbReference type="GO" id="GO:0080183">
    <property type="term" value="P:response to photooxidative stress"/>
    <property type="evidence" value="ECO:0007669"/>
    <property type="project" value="InterPro"/>
</dbReference>
<dbReference type="EMBL" id="NQVE01000027">
    <property type="protein sequence ID" value="RAL53487.1"/>
    <property type="molecule type" value="Genomic_DNA"/>
</dbReference>
<gene>
    <name evidence="3" type="ORF">DM860_007159</name>
</gene>
<protein>
    <recommendedName>
        <fullName evidence="5">Ycf3-interacting protein 1, chloroplastic</fullName>
    </recommendedName>
</protein>
<dbReference type="GO" id="GO:0048564">
    <property type="term" value="P:photosystem I assembly"/>
    <property type="evidence" value="ECO:0007669"/>
    <property type="project" value="InterPro"/>
</dbReference>
<name>A0A328E6H3_9ASTE</name>
<keyword evidence="2" id="KW-1133">Transmembrane helix</keyword>
<dbReference type="PANTHER" id="PTHR33672">
    <property type="entry name" value="YCF3-INTERACTING PROTEIN 1, CHLOROPLASTIC"/>
    <property type="match status" value="1"/>
</dbReference>
<dbReference type="PANTHER" id="PTHR33672:SF3">
    <property type="entry name" value="YCF3-INTERACTING PROTEIN 1, CHLOROPLASTIC"/>
    <property type="match status" value="1"/>
</dbReference>
<feature type="region of interest" description="Disordered" evidence="1">
    <location>
        <begin position="64"/>
        <end position="94"/>
    </location>
</feature>
<dbReference type="GO" id="GO:0009535">
    <property type="term" value="C:chloroplast thylakoid membrane"/>
    <property type="evidence" value="ECO:0007669"/>
    <property type="project" value="InterPro"/>
</dbReference>
<evidence type="ECO:0000256" key="2">
    <source>
        <dbReference type="SAM" id="Phobius"/>
    </source>
</evidence>
<organism evidence="3 4">
    <name type="scientific">Cuscuta australis</name>
    <dbReference type="NCBI Taxonomy" id="267555"/>
    <lineage>
        <taxon>Eukaryota</taxon>
        <taxon>Viridiplantae</taxon>
        <taxon>Streptophyta</taxon>
        <taxon>Embryophyta</taxon>
        <taxon>Tracheophyta</taxon>
        <taxon>Spermatophyta</taxon>
        <taxon>Magnoliopsida</taxon>
        <taxon>eudicotyledons</taxon>
        <taxon>Gunneridae</taxon>
        <taxon>Pentapetalae</taxon>
        <taxon>asterids</taxon>
        <taxon>lamiids</taxon>
        <taxon>Solanales</taxon>
        <taxon>Convolvulaceae</taxon>
        <taxon>Cuscuteae</taxon>
        <taxon>Cuscuta</taxon>
        <taxon>Cuscuta subgen. Grammica</taxon>
        <taxon>Cuscuta sect. Cleistogrammica</taxon>
    </lineage>
</organism>
<feature type="compositionally biased region" description="Polar residues" evidence="1">
    <location>
        <begin position="74"/>
        <end position="86"/>
    </location>
</feature>
<dbReference type="Proteomes" id="UP000249390">
    <property type="component" value="Unassembled WGS sequence"/>
</dbReference>
<feature type="transmembrane region" description="Helical" evidence="2">
    <location>
        <begin position="250"/>
        <end position="271"/>
    </location>
</feature>
<evidence type="ECO:0000313" key="4">
    <source>
        <dbReference type="Proteomes" id="UP000249390"/>
    </source>
</evidence>
<accession>A0A328E6H3</accession>
<dbReference type="AlphaFoldDB" id="A0A328E6H3"/>
<evidence type="ECO:0008006" key="5">
    <source>
        <dbReference type="Google" id="ProtNLM"/>
    </source>
</evidence>
<keyword evidence="2" id="KW-0472">Membrane</keyword>
<evidence type="ECO:0000256" key="1">
    <source>
        <dbReference type="SAM" id="MobiDB-lite"/>
    </source>
</evidence>
<sequence length="275" mass="31016">MASYLLQLPLLRPSSSFCSTDGTKRSFPHAAFLSVNLSSLANRRNTRTSHGGWRRRRRSSRLSVGRPIYEDDVSSSSSTITATQENGAYDEDLEEPDPEVLEYVSQIKRVLELLRKNRDMLFGEVKLTIMIEDPRDVERRRMLGIDDDNAPSRDDMAAALEEINEGRIPKNRLVLKMLAEELTSWPNLENVAPKKQRPGRSMYARATDTGVDPKEASRRLKLDWDSAAEIEEADEELDDTEVPPAVGYGALYLITAFPIIIGISVVLVLFYNSLQ</sequence>
<keyword evidence="2" id="KW-0812">Transmembrane</keyword>
<evidence type="ECO:0000313" key="3">
    <source>
        <dbReference type="EMBL" id="RAL53487.1"/>
    </source>
</evidence>
<reference evidence="3 4" key="1">
    <citation type="submission" date="2018-06" db="EMBL/GenBank/DDBJ databases">
        <title>The Genome of Cuscuta australis (Dodder) Provides Insight into the Evolution of Plant Parasitism.</title>
        <authorList>
            <person name="Liu H."/>
        </authorList>
    </citation>
    <scope>NUCLEOTIDE SEQUENCE [LARGE SCALE GENOMIC DNA]</scope>
    <source>
        <strain evidence="4">cv. Yunnan</strain>
        <tissue evidence="3">Vines</tissue>
    </source>
</reference>
<comment type="caution">
    <text evidence="3">The sequence shown here is derived from an EMBL/GenBank/DDBJ whole genome shotgun (WGS) entry which is preliminary data.</text>
</comment>
<keyword evidence="4" id="KW-1185">Reference proteome</keyword>
<feature type="region of interest" description="Disordered" evidence="1">
    <location>
        <begin position="191"/>
        <end position="212"/>
    </location>
</feature>
<proteinExistence type="predicted"/>